<dbReference type="AlphaFoldDB" id="A0A6J8C0A0"/>
<accession>A0A6J8C0A0</accession>
<keyword evidence="3" id="KW-1185">Reference proteome</keyword>
<dbReference type="SUPFAM" id="SSF49899">
    <property type="entry name" value="Concanavalin A-like lectins/glucanases"/>
    <property type="match status" value="1"/>
</dbReference>
<dbReference type="GO" id="GO:0043161">
    <property type="term" value="P:proteasome-mediated ubiquitin-dependent protein catabolic process"/>
    <property type="evidence" value="ECO:0007669"/>
    <property type="project" value="TreeGrafter"/>
</dbReference>
<dbReference type="InterPro" id="IPR003877">
    <property type="entry name" value="SPRY_dom"/>
</dbReference>
<dbReference type="GO" id="GO:0019005">
    <property type="term" value="C:SCF ubiquitin ligase complex"/>
    <property type="evidence" value="ECO:0007669"/>
    <property type="project" value="TreeGrafter"/>
</dbReference>
<dbReference type="InterPro" id="IPR013320">
    <property type="entry name" value="ConA-like_dom_sf"/>
</dbReference>
<dbReference type="PANTHER" id="PTHR12245:SF11">
    <property type="entry name" value="PROTEIN GUSTAVUS"/>
    <property type="match status" value="1"/>
</dbReference>
<evidence type="ECO:0000313" key="3">
    <source>
        <dbReference type="Proteomes" id="UP000507470"/>
    </source>
</evidence>
<dbReference type="PANTHER" id="PTHR12245">
    <property type="entry name" value="SPRY DOMAIN CONTAINING SOCS BOX PROTEIN"/>
    <property type="match status" value="1"/>
</dbReference>
<sequence length="243" mass="27424">MGNGASVSVLSLIPPPWIHTIRPNIKRNRDGFGSKSQGFRNVTINTIIRRRKGNKQTDGAKWIEGYNSGKHVFEIVFPSKIRGKHSSIGVGTKDSELNHKSSTSLVGKAAVSWGIDLSTQKVFVNGRLTRRYPRKLFSKLPDVFFMYLDMDKGKIMFGSEEGYFGPAIQDEDMRRYTVYPMVSATQEGAVITMAYKGKGIITKLLTRERINGWMERGREGGSKMIVQVHFQARKVDWQLIYGS</sequence>
<protein>
    <recommendedName>
        <fullName evidence="1">B30.2/SPRY domain-containing protein</fullName>
    </recommendedName>
</protein>
<dbReference type="InterPro" id="IPR043136">
    <property type="entry name" value="B30.2/SPRY_sf"/>
</dbReference>
<dbReference type="PROSITE" id="PS50188">
    <property type="entry name" value="B302_SPRY"/>
    <property type="match status" value="1"/>
</dbReference>
<dbReference type="InterPro" id="IPR001870">
    <property type="entry name" value="B30.2/SPRY"/>
</dbReference>
<reference evidence="2 3" key="1">
    <citation type="submission" date="2020-06" db="EMBL/GenBank/DDBJ databases">
        <authorList>
            <person name="Li R."/>
            <person name="Bekaert M."/>
        </authorList>
    </citation>
    <scope>NUCLEOTIDE SEQUENCE [LARGE SCALE GENOMIC DNA]</scope>
    <source>
        <strain evidence="3">wild</strain>
    </source>
</reference>
<evidence type="ECO:0000313" key="2">
    <source>
        <dbReference type="EMBL" id="CAC5389788.1"/>
    </source>
</evidence>
<dbReference type="InterPro" id="IPR050672">
    <property type="entry name" value="FBXO45-Fsn/SPSB_families"/>
</dbReference>
<dbReference type="EMBL" id="CACVKT020004375">
    <property type="protein sequence ID" value="CAC5389788.1"/>
    <property type="molecule type" value="Genomic_DNA"/>
</dbReference>
<dbReference type="OrthoDB" id="6101731at2759"/>
<gene>
    <name evidence="2" type="ORF">MCOR_24925</name>
</gene>
<proteinExistence type="predicted"/>
<dbReference type="Pfam" id="PF00622">
    <property type="entry name" value="SPRY"/>
    <property type="match status" value="1"/>
</dbReference>
<dbReference type="Proteomes" id="UP000507470">
    <property type="component" value="Unassembled WGS sequence"/>
</dbReference>
<feature type="domain" description="B30.2/SPRY" evidence="1">
    <location>
        <begin position="1"/>
        <end position="200"/>
    </location>
</feature>
<organism evidence="2 3">
    <name type="scientific">Mytilus coruscus</name>
    <name type="common">Sea mussel</name>
    <dbReference type="NCBI Taxonomy" id="42192"/>
    <lineage>
        <taxon>Eukaryota</taxon>
        <taxon>Metazoa</taxon>
        <taxon>Spiralia</taxon>
        <taxon>Lophotrochozoa</taxon>
        <taxon>Mollusca</taxon>
        <taxon>Bivalvia</taxon>
        <taxon>Autobranchia</taxon>
        <taxon>Pteriomorphia</taxon>
        <taxon>Mytilida</taxon>
        <taxon>Mytiloidea</taxon>
        <taxon>Mytilidae</taxon>
        <taxon>Mytilinae</taxon>
        <taxon>Mytilus</taxon>
    </lineage>
</organism>
<name>A0A6J8C0A0_MYTCO</name>
<dbReference type="Gene3D" id="2.60.120.920">
    <property type="match status" value="1"/>
</dbReference>
<evidence type="ECO:0000259" key="1">
    <source>
        <dbReference type="PROSITE" id="PS50188"/>
    </source>
</evidence>